<dbReference type="VEuPathDB" id="FungiDB:RO3G_08149"/>
<gene>
    <name evidence="1" type="ORF">RO3G_08149</name>
</gene>
<organism evidence="1 2">
    <name type="scientific">Rhizopus delemar (strain RA 99-880 / ATCC MYA-4621 / FGSC 9543 / NRRL 43880)</name>
    <name type="common">Mucormycosis agent</name>
    <name type="synonym">Rhizopus arrhizus var. delemar</name>
    <dbReference type="NCBI Taxonomy" id="246409"/>
    <lineage>
        <taxon>Eukaryota</taxon>
        <taxon>Fungi</taxon>
        <taxon>Fungi incertae sedis</taxon>
        <taxon>Mucoromycota</taxon>
        <taxon>Mucoromycotina</taxon>
        <taxon>Mucoromycetes</taxon>
        <taxon>Mucorales</taxon>
        <taxon>Mucorineae</taxon>
        <taxon>Rhizopodaceae</taxon>
        <taxon>Rhizopus</taxon>
    </lineage>
</organism>
<dbReference type="GeneID" id="93615120"/>
<evidence type="ECO:0000313" key="1">
    <source>
        <dbReference type="EMBL" id="EIE83444.1"/>
    </source>
</evidence>
<keyword evidence="2" id="KW-1185">Reference proteome</keyword>
<dbReference type="RefSeq" id="XP_067518840.1">
    <property type="nucleotide sequence ID" value="XM_067662739.1"/>
</dbReference>
<proteinExistence type="predicted"/>
<evidence type="ECO:0000313" key="2">
    <source>
        <dbReference type="Proteomes" id="UP000009138"/>
    </source>
</evidence>
<dbReference type="AlphaFoldDB" id="I1C4R4"/>
<name>I1C4R4_RHIO9</name>
<reference evidence="1 2" key="1">
    <citation type="journal article" date="2009" name="PLoS Genet.">
        <title>Genomic analysis of the basal lineage fungus Rhizopus oryzae reveals a whole-genome duplication.</title>
        <authorList>
            <person name="Ma L.-J."/>
            <person name="Ibrahim A.S."/>
            <person name="Skory C."/>
            <person name="Grabherr M.G."/>
            <person name="Burger G."/>
            <person name="Butler M."/>
            <person name="Elias M."/>
            <person name="Idnurm A."/>
            <person name="Lang B.F."/>
            <person name="Sone T."/>
            <person name="Abe A."/>
            <person name="Calvo S.E."/>
            <person name="Corrochano L.M."/>
            <person name="Engels R."/>
            <person name="Fu J."/>
            <person name="Hansberg W."/>
            <person name="Kim J.-M."/>
            <person name="Kodira C.D."/>
            <person name="Koehrsen M.J."/>
            <person name="Liu B."/>
            <person name="Miranda-Saavedra D."/>
            <person name="O'Leary S."/>
            <person name="Ortiz-Castellanos L."/>
            <person name="Poulter R."/>
            <person name="Rodriguez-Romero J."/>
            <person name="Ruiz-Herrera J."/>
            <person name="Shen Y.-Q."/>
            <person name="Zeng Q."/>
            <person name="Galagan J."/>
            <person name="Birren B.W."/>
            <person name="Cuomo C.A."/>
            <person name="Wickes B.L."/>
        </authorList>
    </citation>
    <scope>NUCLEOTIDE SEQUENCE [LARGE SCALE GENOMIC DNA]</scope>
    <source>
        <strain evidence="2">RA 99-880 / ATCC MYA-4621 / FGSC 9543 / NRRL 43880</strain>
    </source>
</reference>
<dbReference type="Proteomes" id="UP000009138">
    <property type="component" value="Unassembled WGS sequence"/>
</dbReference>
<sequence length="60" mass="6893">MSYKRKAFKQAIERINLKTASSSLIRSNYNTEELSFGMGRTAYTPDCYVELVPILEEAEK</sequence>
<accession>I1C4R4</accession>
<dbReference type="EMBL" id="CH476737">
    <property type="protein sequence ID" value="EIE83444.1"/>
    <property type="molecule type" value="Genomic_DNA"/>
</dbReference>
<protein>
    <submittedName>
        <fullName evidence="1">Uncharacterized protein</fullName>
    </submittedName>
</protein>
<dbReference type="InParanoid" id="I1C4R4"/>